<dbReference type="CDD" id="cd00051">
    <property type="entry name" value="EFh"/>
    <property type="match status" value="1"/>
</dbReference>
<evidence type="ECO:0000256" key="7">
    <source>
        <dbReference type="ARBA" id="ARBA00022989"/>
    </source>
</evidence>
<dbReference type="Gene3D" id="1.10.510.10">
    <property type="entry name" value="Transferase(Phosphotransferase) domain 1"/>
    <property type="match status" value="1"/>
</dbReference>
<comment type="similarity">
    <text evidence="1">Belongs to the ABC transporter superfamily. ABCD family. Peroxisomal fatty acyl CoA transporter (TC 3.A.1.203) subfamily.</text>
</comment>
<feature type="domain" description="EF-hand" evidence="15">
    <location>
        <begin position="2223"/>
        <end position="2258"/>
    </location>
</feature>
<dbReference type="InterPro" id="IPR002048">
    <property type="entry name" value="EF_hand_dom"/>
</dbReference>
<dbReference type="PROSITE" id="PS50020">
    <property type="entry name" value="WW_DOMAIN_2"/>
    <property type="match status" value="1"/>
</dbReference>
<evidence type="ECO:0000256" key="12">
    <source>
        <dbReference type="SAM" id="Phobius"/>
    </source>
</evidence>
<feature type="domain" description="ABC transmembrane type-1" evidence="17">
    <location>
        <begin position="551"/>
        <end position="834"/>
    </location>
</feature>
<keyword evidence="10" id="KW-0175">Coiled coil</keyword>
<evidence type="ECO:0000256" key="8">
    <source>
        <dbReference type="ARBA" id="ARBA00023136"/>
    </source>
</evidence>
<dbReference type="SMART" id="SM00382">
    <property type="entry name" value="AAA"/>
    <property type="match status" value="1"/>
</dbReference>
<dbReference type="GO" id="GO:0005509">
    <property type="term" value="F:calcium ion binding"/>
    <property type="evidence" value="ECO:0007669"/>
    <property type="project" value="InterPro"/>
</dbReference>
<dbReference type="GO" id="GO:0004672">
    <property type="term" value="F:protein kinase activity"/>
    <property type="evidence" value="ECO:0007669"/>
    <property type="project" value="InterPro"/>
</dbReference>
<dbReference type="OrthoDB" id="419168at2759"/>
<dbReference type="InterPro" id="IPR050835">
    <property type="entry name" value="ABC_transporter_sub-D"/>
</dbReference>
<dbReference type="Gene3D" id="1.10.238.10">
    <property type="entry name" value="EF-hand"/>
    <property type="match status" value="1"/>
</dbReference>
<feature type="compositionally biased region" description="Low complexity" evidence="11">
    <location>
        <begin position="1225"/>
        <end position="1245"/>
    </location>
</feature>
<dbReference type="Gene3D" id="2.20.70.10">
    <property type="match status" value="1"/>
</dbReference>
<dbReference type="GO" id="GO:0016887">
    <property type="term" value="F:ATP hydrolysis activity"/>
    <property type="evidence" value="ECO:0007669"/>
    <property type="project" value="InterPro"/>
</dbReference>
<dbReference type="PROSITE" id="PS50222">
    <property type="entry name" value="EF_HAND_2"/>
    <property type="match status" value="3"/>
</dbReference>
<evidence type="ECO:0000313" key="18">
    <source>
        <dbReference type="EMBL" id="OLP90480.1"/>
    </source>
</evidence>
<dbReference type="CDD" id="cd00201">
    <property type="entry name" value="WW"/>
    <property type="match status" value="1"/>
</dbReference>
<dbReference type="PROSITE" id="PS00018">
    <property type="entry name" value="EF_HAND_1"/>
    <property type="match status" value="4"/>
</dbReference>
<evidence type="ECO:0000259" key="13">
    <source>
        <dbReference type="PROSITE" id="PS50011"/>
    </source>
</evidence>
<feature type="transmembrane region" description="Helical" evidence="12">
    <location>
        <begin position="579"/>
        <end position="600"/>
    </location>
</feature>
<evidence type="ECO:0000256" key="11">
    <source>
        <dbReference type="SAM" id="MobiDB-lite"/>
    </source>
</evidence>
<dbReference type="SUPFAM" id="SSF56112">
    <property type="entry name" value="Protein kinase-like (PK-like)"/>
    <property type="match status" value="1"/>
</dbReference>
<dbReference type="InterPro" id="IPR001202">
    <property type="entry name" value="WW_dom"/>
</dbReference>
<sequence length="2954" mass="323915">MGRYARMQHADSSLSWTESSRCAVYSESSMTPAAAAAEFHAPSKEERAAGRALCGGLLWPPKAPGLPALCPGLPEAVPPALALALQRGLPDVLLYRCFLLLVRAKQIEDKDEKEAQRAYAPVLVKLKAMGFLVHDSLLLPADAAGQRKLLLLVQPSEPLKIAQLAKAARSLDGPNLSVSLQPHVPPVLNIKDEASRQLHVDHWRQVYLDCMKFFPRFFQPRTRVLAVPPSTEQEVEDLSCHLLLHGFAVLCIVHPTSEKTPKVDACIVVRGIGMLPVPEESSVQGSSCYLGLPPSTKSLCEHNGRTSLDRGDAEQVSSYAPLFGSGQIRPVPVGAPSVRVLRSGSPCKAAVSLQTAILIAGCAKRTWVGGMKWPLLSWLLCVGAALPRNSVGTLDGHPVLDFFQQLHTSSHTVFRGDGVASFIEANFDASIALQAPGNHTAHAHHNSSKQLLNTPQKEHDKMFVLSHFWLPILLVSSLLFEALHLKWSEVDWSRSAQRTDASEGTEERVDTSFAGLTVKLVRRADSLARIYFEGAGRVKGRSYMMMLVCHSLFGQYLSLVNFDYMSRFFDFYQHPSQAVFVALMSNWFVLYGSMCLTAVYSQYIESMLFIHWKDHMTRYFERIWVPHSYGFKMKDDSRVDNPDQRIQEDIGSFVPSTYDLTMGVLDATLQLSIYSIMLIQVQPKSAFPGLLFGIAILYTLIGSVAVHWIGRDLAFLSWQGERYGGHFRAELRRVHDQSETVAALRSHEAELQRLEQRFEALKWNKWQGMILKKRLGWFDRIYDPFKSVLFVCVLMPFFIKGEVSLGTVKQCEMALSRITASLGFFIHEYKHLASYRAQVDRLLLACNRGRRGDLVTLSDRRYNFRCCGLAFMQEKARTSSDSPGERPGGNGAAEEELDLEVDASLRQHLSTGEAVPAPPARTAEVLELRRARVSLPSGEVLLEADFRVSKGTSVLLCGGEGSGKSTFLRALAGIWPFTSAEEASAPLTSTDCFLIPQKPRLPMPITLRQALVFPESSNSFPDAEIATVLEKVRLAELLALGLDEPMDVNTVLSGGQFQKLMVAHCLLVNPAFILLDESMAHLSQQSQHHLYGLLIDELIGPGLCGLVSTCHNPQDLGRYHQVHYRISRKVRERCDSTGSTGSGLCTRKLELVEPGAAVEADTTSPVQDVHRRLAEQDEEIAMLQHAVQHLREKSASRYGSLAAALASKGLPLALTAVLGPPPATPAAKPKASASSAKPKGGAPAPLVAIPPLPPALSTAPEVFETAPLLPPLPTRPPEPPPPPAPPPPPPPPPKCPPPPAHPDNKQKHEGTKEDQAAEIAHQIHSRASLKSCTAAANLSDWSEHKDAKTGRTYFHNRATGESTWSNPALAKAAAPRTKEPEAGLIPGTKDPVQEEPKIAPKPWPAAKAAEPRAATSAPKHVQTSSDQPELSALIVFEDAAGLGFADVARELLLISGCAILLDRPCPLDMVTLRLLLGCSVPGPGQRDQEGLEASLQLWLHHLQGHRHHLLVVRRSGAVALLLQLCFGPYLRRQFRKAASHGPLTSTWPFLHLEEDLRPWPPPMLPCLQSLLSGSPPVHLSGKGPELEQAGKPISAPVVATACHSRAHASAVVGRLAGELLQSQEVVLVMRGSADETDFQSVRETLSVPPLGFVELLCTTDPAVIGDVMVPTSSRPSAWQPDRVMPMSVLRAGLGYSETVTASWLCDKTPDSAARGLARVALFSRVCGGYEVKTLLVAAMGCGASAQAKYAQAPKEKEPGNRKGSKEAEQEDDCPAIPHNRSRKRSITAVVRPNQRLVDFYQVENRGLAFASTQTGSREPRSNTRITLKATGEVRACRTIRRRRVDSYSASKEVEILLRTDHPNIVKLFEVFEDEVNMYVILQWCEGGNILERIQKEPDLSESAVAHILQQVLHAACHLHLNLICHRNLTLEHICLFERNLPLEKSVVKIWDFELATTLPKEGASMSESIVEHGNVSYMAPELLMQMPLYYTNADVWAIGVCAYVLLCGQLPFPGSTAEEVGKQIAHWTPTKHLAPETSTGTSTMGTGTTSMESTSSLFANWADVPEEARDFVTQLMDTDCNTRISAADAMKFDWLKTAHKEGRKLITPHTVQGILSYGTKTLLQKKCMQVIACHLPEEEIKELAKTFHTLDTNGDGEVSLSELKHAISLVGKRKGAKGKRKNSVSGPTDGDMLKLVAAMDSNGDNRISYTEFLAACLEEKHYHQEAACWHAFRFFDRDNDGKITRQELLEALKDEEFGDMLPQKVIADLVKAGDSNGNHTLDFYEFMALVQPDREWTAPQVASQGKDGKDAGPGPPSPLKADRRKRKNSNVGLCPSCGQSRQLKAFASLLQRRARSLVVEDDGFACALFEAYKALEQKGVVLVWEPTDVDLAIASVWPDCAAPEPLTPLSRKLADRCLRLADPDLGLGRLLGILPDGRPRTALATWPADVVLPGAEHGEFTVAGRRIWSETVEGEFASALAMTKHVLRLLFFASACRGQGPGPFRYSLLQFPRNLAPEDRPWVTIAVRDAVPWRSLDRHPEVYQTTPRLRPVKLCNTELKALRLEGDIVVEDAAGGKVCKGWRLSPGGDLPAVAPTAVLAAELLGVKSDAVTSPKTAEKPSQVLAELVGSCKEDSATLIFDTATPNELKATVPATRALPVDLCFQARGAEEFLTKTLEVPRRGHMQTEAMLLGASIARLAIQNEAAPLEWSDAAAALQRAEQALHGCSRSLQQLYCREMPDWLQESPPSRSKPRCRTLCNEAVGDVVEAWRLLSSESTVTDLGEYFTNQFLSLSCYGSLIATHPASYLSAEGPLLASEVLVNYNGPQPALHIWGALPVLSKPGRFAAQMWMMLRLDKSLRSYGEVSPALTDGFLQCYLKEASSGSSVAAVRLRLHCVLVILELMELRREIHRLGVKEPYPQLPSEAALRETLRQELLQAVAAFRSHAAPPRQEK</sequence>
<dbReference type="InterPro" id="IPR027417">
    <property type="entry name" value="P-loop_NTPase"/>
</dbReference>
<feature type="domain" description="ABC transporter" evidence="16">
    <location>
        <begin position="920"/>
        <end position="1152"/>
    </location>
</feature>
<dbReference type="SUPFAM" id="SSF51045">
    <property type="entry name" value="WW domain"/>
    <property type="match status" value="1"/>
</dbReference>
<dbReference type="InterPro" id="IPR003439">
    <property type="entry name" value="ABC_transporter-like_ATP-bd"/>
</dbReference>
<dbReference type="Pfam" id="PF00397">
    <property type="entry name" value="WW"/>
    <property type="match status" value="1"/>
</dbReference>
<keyword evidence="19" id="KW-1185">Reference proteome</keyword>
<reference evidence="18 19" key="1">
    <citation type="submission" date="2016-02" db="EMBL/GenBank/DDBJ databases">
        <title>Genome analysis of coral dinoflagellate symbionts highlights evolutionary adaptations to a symbiotic lifestyle.</title>
        <authorList>
            <person name="Aranda M."/>
            <person name="Li Y."/>
            <person name="Liew Y.J."/>
            <person name="Baumgarten S."/>
            <person name="Simakov O."/>
            <person name="Wilson M."/>
            <person name="Piel J."/>
            <person name="Ashoor H."/>
            <person name="Bougouffa S."/>
            <person name="Bajic V.B."/>
            <person name="Ryu T."/>
            <person name="Ravasi T."/>
            <person name="Bayer T."/>
            <person name="Micklem G."/>
            <person name="Kim H."/>
            <person name="Bhak J."/>
            <person name="Lajeunesse T.C."/>
            <person name="Voolstra C.R."/>
        </authorList>
    </citation>
    <scope>NUCLEOTIDE SEQUENCE [LARGE SCALE GENOMIC DNA]</scope>
    <source>
        <strain evidence="18 19">CCMP2467</strain>
    </source>
</reference>
<keyword evidence="18" id="KW-0808">Transferase</keyword>
<evidence type="ECO:0000259" key="17">
    <source>
        <dbReference type="PROSITE" id="PS50929"/>
    </source>
</evidence>
<dbReference type="SMART" id="SM00054">
    <property type="entry name" value="EFh"/>
    <property type="match status" value="4"/>
</dbReference>
<dbReference type="GO" id="GO:0005886">
    <property type="term" value="C:plasma membrane"/>
    <property type="evidence" value="ECO:0007669"/>
    <property type="project" value="TreeGrafter"/>
</dbReference>
<evidence type="ECO:0000256" key="1">
    <source>
        <dbReference type="ARBA" id="ARBA00008575"/>
    </source>
</evidence>
<name>A0A1Q9D5M9_SYMMI</name>
<dbReference type="InterPro" id="IPR011009">
    <property type="entry name" value="Kinase-like_dom_sf"/>
</dbReference>
<evidence type="ECO:0000313" key="19">
    <source>
        <dbReference type="Proteomes" id="UP000186817"/>
    </source>
</evidence>
<keyword evidence="7 12" id="KW-1133">Transmembrane helix</keyword>
<evidence type="ECO:0000256" key="5">
    <source>
        <dbReference type="ARBA" id="ARBA00022837"/>
    </source>
</evidence>
<dbReference type="Pfam" id="PF00005">
    <property type="entry name" value="ABC_tran"/>
    <property type="match status" value="1"/>
</dbReference>
<dbReference type="EMBL" id="LSRX01000709">
    <property type="protein sequence ID" value="OLP90480.1"/>
    <property type="molecule type" value="Genomic_DNA"/>
</dbReference>
<feature type="compositionally biased region" description="Low complexity" evidence="11">
    <location>
        <begin position="1404"/>
        <end position="1419"/>
    </location>
</feature>
<dbReference type="InterPro" id="IPR018247">
    <property type="entry name" value="EF_Hand_1_Ca_BS"/>
</dbReference>
<keyword evidence="2" id="KW-0813">Transport</keyword>
<evidence type="ECO:0000256" key="4">
    <source>
        <dbReference type="ARBA" id="ARBA00022741"/>
    </source>
</evidence>
<feature type="domain" description="EF-hand" evidence="15">
    <location>
        <begin position="2187"/>
        <end position="2222"/>
    </location>
</feature>
<feature type="region of interest" description="Disordered" evidence="11">
    <location>
        <begin position="2297"/>
        <end position="2331"/>
    </location>
</feature>
<feature type="compositionally biased region" description="Pro residues" evidence="11">
    <location>
        <begin position="1268"/>
        <end position="1301"/>
    </location>
</feature>
<dbReference type="InterPro" id="IPR000719">
    <property type="entry name" value="Prot_kinase_dom"/>
</dbReference>
<dbReference type="Pfam" id="PF06472">
    <property type="entry name" value="ABC_membrane_2"/>
    <property type="match status" value="1"/>
</dbReference>
<evidence type="ECO:0000259" key="14">
    <source>
        <dbReference type="PROSITE" id="PS50020"/>
    </source>
</evidence>
<feature type="region of interest" description="Disordered" evidence="11">
    <location>
        <begin position="1373"/>
        <end position="1424"/>
    </location>
</feature>
<dbReference type="InterPro" id="IPR036020">
    <property type="entry name" value="WW_dom_sf"/>
</dbReference>
<dbReference type="Proteomes" id="UP000186817">
    <property type="component" value="Unassembled WGS sequence"/>
</dbReference>
<dbReference type="SUPFAM" id="SSF90123">
    <property type="entry name" value="ABC transporter transmembrane region"/>
    <property type="match status" value="1"/>
</dbReference>
<dbReference type="Pfam" id="PF00069">
    <property type="entry name" value="Pkinase"/>
    <property type="match status" value="1"/>
</dbReference>
<dbReference type="GO" id="GO:0005524">
    <property type="term" value="F:ATP binding"/>
    <property type="evidence" value="ECO:0007669"/>
    <property type="project" value="UniProtKB-KW"/>
</dbReference>
<evidence type="ECO:0000259" key="15">
    <source>
        <dbReference type="PROSITE" id="PS50222"/>
    </source>
</evidence>
<dbReference type="SMART" id="SM00456">
    <property type="entry name" value="WW"/>
    <property type="match status" value="1"/>
</dbReference>
<dbReference type="PROSITE" id="PS50929">
    <property type="entry name" value="ABC_TM1F"/>
    <property type="match status" value="1"/>
</dbReference>
<accession>A0A1Q9D5M9</accession>
<dbReference type="PANTHER" id="PTHR11384:SF59">
    <property type="entry name" value="LYSOSOMAL COBALAMIN TRANSPORTER ABCD4"/>
    <property type="match status" value="1"/>
</dbReference>
<dbReference type="Gene3D" id="3.40.50.300">
    <property type="entry name" value="P-loop containing nucleotide triphosphate hydrolases"/>
    <property type="match status" value="1"/>
</dbReference>
<dbReference type="PROSITE" id="PS50011">
    <property type="entry name" value="PROTEIN_KINASE_DOM"/>
    <property type="match status" value="1"/>
</dbReference>
<dbReference type="SUPFAM" id="SSF47473">
    <property type="entry name" value="EF-hand"/>
    <property type="match status" value="1"/>
</dbReference>
<dbReference type="InterPro" id="IPR003593">
    <property type="entry name" value="AAA+_ATPase"/>
</dbReference>
<keyword evidence="6" id="KW-0067">ATP-binding</keyword>
<evidence type="ECO:0000256" key="10">
    <source>
        <dbReference type="SAM" id="Coils"/>
    </source>
</evidence>
<evidence type="ECO:0000256" key="2">
    <source>
        <dbReference type="ARBA" id="ARBA00022448"/>
    </source>
</evidence>
<dbReference type="InterPro" id="IPR011527">
    <property type="entry name" value="ABC1_TM_dom"/>
</dbReference>
<proteinExistence type="inferred from homology"/>
<dbReference type="InterPro" id="IPR011992">
    <property type="entry name" value="EF-hand-dom_pair"/>
</dbReference>
<evidence type="ECO:0000256" key="9">
    <source>
        <dbReference type="ARBA" id="ARBA00024334"/>
    </source>
</evidence>
<feature type="compositionally biased region" description="Basic and acidic residues" evidence="11">
    <location>
        <begin position="1302"/>
        <end position="1315"/>
    </location>
</feature>
<feature type="coiled-coil region" evidence="10">
    <location>
        <begin position="737"/>
        <end position="764"/>
    </location>
</feature>
<gene>
    <name evidence="18" type="primary">CPK3</name>
    <name evidence="18" type="ORF">AK812_SmicGene27957</name>
</gene>
<dbReference type="SUPFAM" id="SSF52540">
    <property type="entry name" value="P-loop containing nucleoside triphosphate hydrolases"/>
    <property type="match status" value="1"/>
</dbReference>
<dbReference type="PANTHER" id="PTHR11384">
    <property type="entry name" value="ATP-BINDING CASSETTE, SUB-FAMILY D MEMBER"/>
    <property type="match status" value="1"/>
</dbReference>
<keyword evidence="5" id="KW-0106">Calcium</keyword>
<feature type="domain" description="Protein kinase" evidence="13">
    <location>
        <begin position="1794"/>
        <end position="2095"/>
    </location>
</feature>
<evidence type="ECO:0000256" key="3">
    <source>
        <dbReference type="ARBA" id="ARBA00022692"/>
    </source>
</evidence>
<protein>
    <submittedName>
        <fullName evidence="18">Calcium-dependent protein kinase 3</fullName>
    </submittedName>
</protein>
<keyword evidence="3 12" id="KW-0812">Transmembrane</keyword>
<feature type="transmembrane region" description="Helical" evidence="12">
    <location>
        <begin position="686"/>
        <end position="709"/>
    </location>
</feature>
<keyword evidence="4" id="KW-0547">Nucleotide-binding</keyword>
<feature type="compositionally biased region" description="Basic and acidic residues" evidence="11">
    <location>
        <begin position="1753"/>
        <end position="1767"/>
    </location>
</feature>
<feature type="domain" description="EF-hand" evidence="15">
    <location>
        <begin position="2138"/>
        <end position="2173"/>
    </location>
</feature>
<feature type="region of interest" description="Disordered" evidence="11">
    <location>
        <begin position="1266"/>
        <end position="1316"/>
    </location>
</feature>
<dbReference type="PROSITE" id="PS01159">
    <property type="entry name" value="WW_DOMAIN_1"/>
    <property type="match status" value="1"/>
</dbReference>
<comment type="similarity">
    <text evidence="9">Belongs to the protein kinase superfamily. Ser/Thr protein kinase family. CDPK subfamily.</text>
</comment>
<organism evidence="18 19">
    <name type="scientific">Symbiodinium microadriaticum</name>
    <name type="common">Dinoflagellate</name>
    <name type="synonym">Zooxanthella microadriatica</name>
    <dbReference type="NCBI Taxonomy" id="2951"/>
    <lineage>
        <taxon>Eukaryota</taxon>
        <taxon>Sar</taxon>
        <taxon>Alveolata</taxon>
        <taxon>Dinophyceae</taxon>
        <taxon>Suessiales</taxon>
        <taxon>Symbiodiniaceae</taxon>
        <taxon>Symbiodinium</taxon>
    </lineage>
</organism>
<dbReference type="Gene3D" id="1.20.1560.10">
    <property type="entry name" value="ABC transporter type 1, transmembrane domain"/>
    <property type="match status" value="1"/>
</dbReference>
<feature type="region of interest" description="Disordered" evidence="11">
    <location>
        <begin position="1748"/>
        <end position="1779"/>
    </location>
</feature>
<evidence type="ECO:0000256" key="6">
    <source>
        <dbReference type="ARBA" id="ARBA00022840"/>
    </source>
</evidence>
<dbReference type="InterPro" id="IPR036640">
    <property type="entry name" value="ABC1_TM_sf"/>
</dbReference>
<dbReference type="Gene3D" id="3.30.200.20">
    <property type="entry name" value="Phosphorylase Kinase, domain 1"/>
    <property type="match status" value="1"/>
</dbReference>
<keyword evidence="18" id="KW-0418">Kinase</keyword>
<feature type="domain" description="WW" evidence="14">
    <location>
        <begin position="1339"/>
        <end position="1369"/>
    </location>
</feature>
<evidence type="ECO:0000259" key="16">
    <source>
        <dbReference type="PROSITE" id="PS50893"/>
    </source>
</evidence>
<feature type="coiled-coil region" evidence="10">
    <location>
        <begin position="1166"/>
        <end position="1193"/>
    </location>
</feature>
<comment type="caution">
    <text evidence="18">The sequence shown here is derived from an EMBL/GenBank/DDBJ whole genome shotgun (WGS) entry which is preliminary data.</text>
</comment>
<feature type="region of interest" description="Disordered" evidence="11">
    <location>
        <begin position="1222"/>
        <end position="1245"/>
    </location>
</feature>
<keyword evidence="8 12" id="KW-0472">Membrane</keyword>
<dbReference type="GO" id="GO:0140359">
    <property type="term" value="F:ABC-type transporter activity"/>
    <property type="evidence" value="ECO:0007669"/>
    <property type="project" value="InterPro"/>
</dbReference>
<dbReference type="Pfam" id="PF13499">
    <property type="entry name" value="EF-hand_7"/>
    <property type="match status" value="2"/>
</dbReference>
<dbReference type="PROSITE" id="PS50893">
    <property type="entry name" value="ABC_TRANSPORTER_2"/>
    <property type="match status" value="1"/>
</dbReference>